<keyword evidence="2" id="KW-0963">Cytoplasm</keyword>
<protein>
    <recommendedName>
        <fullName evidence="2">RTX toxin-activating lysine-acyltransferase</fullName>
        <ecNumber evidence="2">2.3.1.-</ecNumber>
    </recommendedName>
</protein>
<keyword evidence="2" id="KW-0204">Cytolysis</keyword>
<evidence type="ECO:0000313" key="4">
    <source>
        <dbReference type="EMBL" id="OQW51819.1"/>
    </source>
</evidence>
<proteinExistence type="inferred from homology"/>
<evidence type="ECO:0000256" key="2">
    <source>
        <dbReference type="RuleBase" id="RU368102"/>
    </source>
</evidence>
<feature type="region of interest" description="Disordered" evidence="3">
    <location>
        <begin position="1"/>
        <end position="30"/>
    </location>
</feature>
<dbReference type="Pfam" id="PF02794">
    <property type="entry name" value="HlyC"/>
    <property type="match status" value="1"/>
</dbReference>
<dbReference type="GO" id="GO:0031640">
    <property type="term" value="P:killing of cells of another organism"/>
    <property type="evidence" value="ECO:0007669"/>
    <property type="project" value="UniProtKB-KW"/>
</dbReference>
<dbReference type="Proteomes" id="UP000192872">
    <property type="component" value="Unassembled WGS sequence"/>
</dbReference>
<dbReference type="GO" id="GO:0005737">
    <property type="term" value="C:cytoplasm"/>
    <property type="evidence" value="ECO:0007669"/>
    <property type="project" value="UniProtKB-SubCell"/>
</dbReference>
<dbReference type="EC" id="2.3.1.-" evidence="2"/>
<dbReference type="RefSeq" id="WP_376802179.1">
    <property type="nucleotide sequence ID" value="NZ_DHWE01000016.1"/>
</dbReference>
<reference evidence="4 5" key="1">
    <citation type="journal article" date="2017" name="Water Res.">
        <title>Comammox in drinking water systems.</title>
        <authorList>
            <person name="Wang Y."/>
            <person name="Ma L."/>
            <person name="Mao Y."/>
            <person name="Jiang X."/>
            <person name="Xia Y."/>
            <person name="Yu K."/>
            <person name="Li B."/>
            <person name="Zhang T."/>
        </authorList>
    </citation>
    <scope>NUCLEOTIDE SEQUENCE [LARGE SCALE GENOMIC DNA]</scope>
    <source>
        <strain evidence="4">SG_bin8</strain>
    </source>
</reference>
<dbReference type="STRING" id="1827387.A4S15_10105"/>
<dbReference type="EMBL" id="LWDL01000017">
    <property type="protein sequence ID" value="OQW51819.1"/>
    <property type="molecule type" value="Genomic_DNA"/>
</dbReference>
<organism evidence="4 5">
    <name type="scientific">Candidatus Raskinella chloraquaticus</name>
    <dbReference type="NCBI Taxonomy" id="1951219"/>
    <lineage>
        <taxon>Bacteria</taxon>
        <taxon>Pseudomonadati</taxon>
        <taxon>Pseudomonadota</taxon>
        <taxon>Alphaproteobacteria</taxon>
        <taxon>Hyphomicrobiales</taxon>
        <taxon>Phreatobacteraceae</taxon>
        <taxon>Candidatus Raskinella</taxon>
    </lineage>
</organism>
<accession>A0A1W9HWL6</accession>
<evidence type="ECO:0000256" key="3">
    <source>
        <dbReference type="SAM" id="MobiDB-lite"/>
    </source>
</evidence>
<dbReference type="GO" id="GO:0016746">
    <property type="term" value="F:acyltransferase activity"/>
    <property type="evidence" value="ECO:0007669"/>
    <property type="project" value="UniProtKB-UniRule"/>
</dbReference>
<keyword evidence="2" id="KW-0012">Acyltransferase</keyword>
<comment type="similarity">
    <text evidence="1 2">Belongs to the RTX toxin acyltransferase family.</text>
</comment>
<comment type="subcellular location">
    <subcellularLocation>
        <location evidence="2">Cytoplasm</location>
    </subcellularLocation>
</comment>
<evidence type="ECO:0000256" key="1">
    <source>
        <dbReference type="ARBA" id="ARBA00005686"/>
    </source>
</evidence>
<name>A0A1W9HWL6_9HYPH</name>
<comment type="caution">
    <text evidence="4">The sequence shown here is derived from an EMBL/GenBank/DDBJ whole genome shotgun (WGS) entry which is preliminary data.</text>
</comment>
<comment type="function">
    <text evidence="2">Involved in fatty acylation of protoxin at internal lysine residues, thereby converting it to the active toxin.</text>
</comment>
<dbReference type="InterPro" id="IPR003996">
    <property type="entry name" value="RTX_toxin-activating_protC_bac"/>
</dbReference>
<dbReference type="AlphaFoldDB" id="A0A1W9HWL6"/>
<dbReference type="GO" id="GO:0009404">
    <property type="term" value="P:toxin metabolic process"/>
    <property type="evidence" value="ECO:0007669"/>
    <property type="project" value="UniProtKB-UniRule"/>
</dbReference>
<gene>
    <name evidence="4" type="ORF">A4S15_10105</name>
</gene>
<sequence>MTTFPSLSVSLSSNGSSGAQGAADDVQAGQARTRDAAHAFGTMVGALMRSPRHRKFKLQDLESAIIPALLLGQYVVAHAPVPDRPGETVPVAALWWAMVSVDVDKRLSRATSFPLTLSRDEWRSGDIPWIVDAAGHPANLHPLVDEVSRHALNGVQPRLPPAAFT</sequence>
<keyword evidence="2" id="KW-0808">Transferase</keyword>
<evidence type="ECO:0000313" key="5">
    <source>
        <dbReference type="Proteomes" id="UP000192872"/>
    </source>
</evidence>